<dbReference type="AlphaFoldDB" id="A0A1J4TC86"/>
<evidence type="ECO:0000256" key="5">
    <source>
        <dbReference type="ARBA" id="ARBA00022741"/>
    </source>
</evidence>
<sequence>MKKITEIKEKILPILKKNDVIKASIFGSFARGEDKKGSDLDMLVEFNEPKGMFHRIGLKYELEKILGKKVDLLTYNAINPLLKEYIYKDEVKIYEKRS</sequence>
<evidence type="ECO:0000256" key="6">
    <source>
        <dbReference type="ARBA" id="ARBA00022840"/>
    </source>
</evidence>
<keyword evidence="7" id="KW-0460">Magnesium</keyword>
<dbReference type="STRING" id="1805146.AUJ27_00615"/>
<dbReference type="GO" id="GO:0016779">
    <property type="term" value="F:nucleotidyltransferase activity"/>
    <property type="evidence" value="ECO:0007669"/>
    <property type="project" value="UniProtKB-KW"/>
</dbReference>
<dbReference type="InterPro" id="IPR052038">
    <property type="entry name" value="Type-VII_TA_antitoxin"/>
</dbReference>
<keyword evidence="2" id="KW-0808">Transferase</keyword>
<evidence type="ECO:0000313" key="9">
    <source>
        <dbReference type="EMBL" id="OIO08515.1"/>
    </source>
</evidence>
<evidence type="ECO:0000313" key="10">
    <source>
        <dbReference type="Proteomes" id="UP000183192"/>
    </source>
</evidence>
<dbReference type="GO" id="GO:0046872">
    <property type="term" value="F:metal ion binding"/>
    <property type="evidence" value="ECO:0007669"/>
    <property type="project" value="UniProtKB-KW"/>
</dbReference>
<keyword evidence="5" id="KW-0547">Nucleotide-binding</keyword>
<dbReference type="InterPro" id="IPR041633">
    <property type="entry name" value="Polbeta"/>
</dbReference>
<evidence type="ECO:0000256" key="2">
    <source>
        <dbReference type="ARBA" id="ARBA00022679"/>
    </source>
</evidence>
<organism evidence="9 10">
    <name type="scientific">Candidatus Falkowbacteria bacterium CG1_02_37_44</name>
    <dbReference type="NCBI Taxonomy" id="1805146"/>
    <lineage>
        <taxon>Bacteria</taxon>
        <taxon>Candidatus Falkowiibacteriota</taxon>
    </lineage>
</organism>
<dbReference type="PANTHER" id="PTHR33571">
    <property type="entry name" value="SSL8005 PROTEIN"/>
    <property type="match status" value="1"/>
</dbReference>
<evidence type="ECO:0000256" key="3">
    <source>
        <dbReference type="ARBA" id="ARBA00022695"/>
    </source>
</evidence>
<comment type="cofactor">
    <cofactor evidence="1">
        <name>Mg(2+)</name>
        <dbReference type="ChEBI" id="CHEBI:18420"/>
    </cofactor>
</comment>
<accession>A0A1J4TC86</accession>
<protein>
    <recommendedName>
        <fullName evidence="8">Polymerase beta nucleotidyltransferase domain-containing protein</fullName>
    </recommendedName>
</protein>
<dbReference type="GO" id="GO:0005524">
    <property type="term" value="F:ATP binding"/>
    <property type="evidence" value="ECO:0007669"/>
    <property type="project" value="UniProtKB-KW"/>
</dbReference>
<gene>
    <name evidence="9" type="ORF">AUJ27_00615</name>
</gene>
<keyword evidence="6" id="KW-0067">ATP-binding</keyword>
<comment type="caution">
    <text evidence="9">The sequence shown here is derived from an EMBL/GenBank/DDBJ whole genome shotgun (WGS) entry which is preliminary data.</text>
</comment>
<dbReference type="PANTHER" id="PTHR33571:SF14">
    <property type="entry name" value="PROTEIN ADENYLYLTRANSFERASE MJ0435-RELATED"/>
    <property type="match status" value="1"/>
</dbReference>
<keyword evidence="3" id="KW-0548">Nucleotidyltransferase</keyword>
<dbReference type="Proteomes" id="UP000183192">
    <property type="component" value="Unassembled WGS sequence"/>
</dbReference>
<evidence type="ECO:0000256" key="7">
    <source>
        <dbReference type="ARBA" id="ARBA00022842"/>
    </source>
</evidence>
<dbReference type="InterPro" id="IPR043519">
    <property type="entry name" value="NT_sf"/>
</dbReference>
<dbReference type="Gene3D" id="3.30.460.10">
    <property type="entry name" value="Beta Polymerase, domain 2"/>
    <property type="match status" value="1"/>
</dbReference>
<proteinExistence type="predicted"/>
<feature type="domain" description="Polymerase beta nucleotidyltransferase" evidence="8">
    <location>
        <begin position="9"/>
        <end position="96"/>
    </location>
</feature>
<dbReference type="Pfam" id="PF18765">
    <property type="entry name" value="Polbeta"/>
    <property type="match status" value="1"/>
</dbReference>
<keyword evidence="4" id="KW-0479">Metal-binding</keyword>
<evidence type="ECO:0000256" key="4">
    <source>
        <dbReference type="ARBA" id="ARBA00022723"/>
    </source>
</evidence>
<dbReference type="SUPFAM" id="SSF81301">
    <property type="entry name" value="Nucleotidyltransferase"/>
    <property type="match status" value="1"/>
</dbReference>
<name>A0A1J4TC86_9BACT</name>
<evidence type="ECO:0000259" key="8">
    <source>
        <dbReference type="Pfam" id="PF18765"/>
    </source>
</evidence>
<dbReference type="EMBL" id="MNUU01000009">
    <property type="protein sequence ID" value="OIO08515.1"/>
    <property type="molecule type" value="Genomic_DNA"/>
</dbReference>
<evidence type="ECO:0000256" key="1">
    <source>
        <dbReference type="ARBA" id="ARBA00001946"/>
    </source>
</evidence>
<dbReference type="CDD" id="cd05403">
    <property type="entry name" value="NT_KNTase_like"/>
    <property type="match status" value="1"/>
</dbReference>
<reference evidence="9 10" key="1">
    <citation type="journal article" date="2016" name="Environ. Microbiol.">
        <title>Genomic resolution of a cold subsurface aquifer community provides metabolic insights for novel microbes adapted to high CO concentrations.</title>
        <authorList>
            <person name="Probst A.J."/>
            <person name="Castelle C.J."/>
            <person name="Singh A."/>
            <person name="Brown C.T."/>
            <person name="Anantharaman K."/>
            <person name="Sharon I."/>
            <person name="Hug L.A."/>
            <person name="Burstein D."/>
            <person name="Emerson J.B."/>
            <person name="Thomas B.C."/>
            <person name="Banfield J.F."/>
        </authorList>
    </citation>
    <scope>NUCLEOTIDE SEQUENCE [LARGE SCALE GENOMIC DNA]</scope>
    <source>
        <strain evidence="9">CG1_02_37_44</strain>
    </source>
</reference>